<evidence type="ECO:0000313" key="8">
    <source>
        <dbReference type="EMBL" id="ETR68600.1"/>
    </source>
</evidence>
<dbReference type="InterPro" id="IPR051048">
    <property type="entry name" value="Peptidase_S8/S53_subtilisin"/>
</dbReference>
<feature type="active site" description="Charge relay system" evidence="4 5">
    <location>
        <position position="268"/>
    </location>
</feature>
<dbReference type="CDD" id="cd04842">
    <property type="entry name" value="Peptidases_S8_Kp43_protease"/>
    <property type="match status" value="1"/>
</dbReference>
<feature type="domain" description="Peptidase S8/S53" evidence="7">
    <location>
        <begin position="259"/>
        <end position="614"/>
    </location>
</feature>
<feature type="active site" description="Charge relay system" evidence="4 5">
    <location>
        <position position="316"/>
    </location>
</feature>
<dbReference type="PROSITE" id="PS51892">
    <property type="entry name" value="SUBTILASE"/>
    <property type="match status" value="1"/>
</dbReference>
<evidence type="ECO:0000259" key="7">
    <source>
        <dbReference type="Pfam" id="PF00082"/>
    </source>
</evidence>
<evidence type="ECO:0000256" key="6">
    <source>
        <dbReference type="SAM" id="Phobius"/>
    </source>
</evidence>
<keyword evidence="1 5" id="KW-0645">Protease</keyword>
<evidence type="ECO:0000256" key="3">
    <source>
        <dbReference type="ARBA" id="ARBA00022825"/>
    </source>
</evidence>
<dbReference type="InterPro" id="IPR000209">
    <property type="entry name" value="Peptidase_S8/S53_dom"/>
</dbReference>
<dbReference type="Gene3D" id="3.40.50.200">
    <property type="entry name" value="Peptidase S8/S53 domain"/>
    <property type="match status" value="1"/>
</dbReference>
<keyword evidence="2 5" id="KW-0378">Hydrolase</keyword>
<dbReference type="PRINTS" id="PR00723">
    <property type="entry name" value="SUBTILISIN"/>
</dbReference>
<dbReference type="SUPFAM" id="SSF49785">
    <property type="entry name" value="Galactose-binding domain-like"/>
    <property type="match status" value="1"/>
</dbReference>
<dbReference type="InterPro" id="IPR036852">
    <property type="entry name" value="Peptidase_S8/S53_dom_sf"/>
</dbReference>
<feature type="non-terminal residue" evidence="8">
    <location>
        <position position="809"/>
    </location>
</feature>
<feature type="transmembrane region" description="Helical" evidence="6">
    <location>
        <begin position="29"/>
        <end position="48"/>
    </location>
</feature>
<sequence>MPLMALTDKINLPKQGVQKKHDEYKNFQFFLFVKTVVLLILFSTNILAQSTHSIMLHIHNRSFDPLQSPLLKTALSSASAATIKPRYFIVQFTSPITQKDRNMLEQMHIRVYDYIPDFAFIVRMSRDRCQMLNNTPRVRWVGPYTAPYKISQELLEHAATVSPKNLSSKTMILRVSIFPDENMADISSKLSNYGKIINTYRTHWQISFQLEISPKDIPRLSQIQGIKWISTLPSWQLMNNIASSIVNVAQVRKRFGLYGDGQVVAVCDTGLDQGKIKPESLHDDFEDGAGQSRVKNLFNLTQRFFNDNPDDIFSGHGTHVAGTILGNGYLSGSHPKMNYFPDTSYAGIAPKAQLVFQAAEDSNTGMLLGLILDLNKIFAQAYFADARIHSNSWGAATGSTYSAECADVDQFMWDNKNFLIVFAAGNSGVDMDHDGRIDPYAICSPATAKNCLTIGGSESVRQDDGYTCAWGECWPTLYAKDPIASDHLADNPDGMAAFSSRGPTIDGRFKPDLVAPSTNIISARSSKANLNGWGLTENEHYVFMGGTSMATPMASGTALLMREYLMKIGIDNPSAALIKACLLNAAVSMHPGQYKNDEQQEIPDINPNNVNGWGRLNLEKGVYPTAPISIIYKYTDLISTDETITYYFENLDSQYPIKINLVWTDYPGTPMAQGGLVNDLDFHVVGPDDQIHYPDNAMNKSVVNTLQYDTKYAFFLSDMNVCGMRFTLEKIPSFLDAVSICISNPDAIQDDIWIRVYDISEDKLPGKLRHEKKYQYLPSGWTTLPIDHIECQSREFLIAIEKTAQTFVL</sequence>
<dbReference type="AlphaFoldDB" id="A0A1V1P195"/>
<feature type="active site" description="Charge relay system" evidence="4 5">
    <location>
        <position position="548"/>
    </location>
</feature>
<reference evidence="9" key="1">
    <citation type="submission" date="2012-11" db="EMBL/GenBank/DDBJ databases">
        <authorList>
            <person name="Lucero-Rivera Y.E."/>
            <person name="Tovar-Ramirez D."/>
        </authorList>
    </citation>
    <scope>NUCLEOTIDE SEQUENCE [LARGE SCALE GENOMIC DNA]</scope>
    <source>
        <strain evidence="9">Araruama</strain>
    </source>
</reference>
<dbReference type="InterPro" id="IPR023828">
    <property type="entry name" value="Peptidase_S8_Ser-AS"/>
</dbReference>
<dbReference type="PROSITE" id="PS00138">
    <property type="entry name" value="SUBTILASE_SER"/>
    <property type="match status" value="1"/>
</dbReference>
<keyword evidence="6" id="KW-0472">Membrane</keyword>
<dbReference type="InterPro" id="IPR022398">
    <property type="entry name" value="Peptidase_S8_His-AS"/>
</dbReference>
<keyword evidence="6" id="KW-0812">Transmembrane</keyword>
<keyword evidence="6" id="KW-1133">Transmembrane helix</keyword>
<organism evidence="8 9">
    <name type="scientific">Candidatus Magnetoglobus multicellularis str. Araruama</name>
    <dbReference type="NCBI Taxonomy" id="890399"/>
    <lineage>
        <taxon>Bacteria</taxon>
        <taxon>Pseudomonadati</taxon>
        <taxon>Thermodesulfobacteriota</taxon>
        <taxon>Desulfobacteria</taxon>
        <taxon>Desulfobacterales</taxon>
        <taxon>Desulfobacteraceae</taxon>
        <taxon>Candidatus Magnetoglobus</taxon>
    </lineage>
</organism>
<comment type="caution">
    <text evidence="8">The sequence shown here is derived from an EMBL/GenBank/DDBJ whole genome shotgun (WGS) entry which is preliminary data.</text>
</comment>
<dbReference type="InterPro" id="IPR008979">
    <property type="entry name" value="Galactose-bd-like_sf"/>
</dbReference>
<dbReference type="PANTHER" id="PTHR43399">
    <property type="entry name" value="SUBTILISIN-RELATED"/>
    <property type="match status" value="1"/>
</dbReference>
<dbReference type="Proteomes" id="UP000189670">
    <property type="component" value="Unassembled WGS sequence"/>
</dbReference>
<comment type="similarity">
    <text evidence="5">Belongs to the peptidase S8 family.</text>
</comment>
<gene>
    <name evidence="8" type="ORF">OMM_10359</name>
</gene>
<dbReference type="SUPFAM" id="SSF52743">
    <property type="entry name" value="Subtilisin-like"/>
    <property type="match status" value="1"/>
</dbReference>
<dbReference type="InterPro" id="IPR015500">
    <property type="entry name" value="Peptidase_S8_subtilisin-rel"/>
</dbReference>
<keyword evidence="3 5" id="KW-0720">Serine protease</keyword>
<evidence type="ECO:0000256" key="4">
    <source>
        <dbReference type="PIRSR" id="PIRSR615500-1"/>
    </source>
</evidence>
<evidence type="ECO:0000256" key="1">
    <source>
        <dbReference type="ARBA" id="ARBA00022670"/>
    </source>
</evidence>
<dbReference type="Gene3D" id="2.60.120.380">
    <property type="match status" value="1"/>
</dbReference>
<protein>
    <submittedName>
        <fullName evidence="8">Peptidase S8/S53 subtilisin kexin sedolisin</fullName>
    </submittedName>
</protein>
<dbReference type="PANTHER" id="PTHR43399:SF5">
    <property type="entry name" value="PEPTIDASE S8 FAMILY WITH PROTEASE-ASSOCIATED DOMAIN"/>
    <property type="match status" value="1"/>
</dbReference>
<evidence type="ECO:0000256" key="5">
    <source>
        <dbReference type="PROSITE-ProRule" id="PRU01240"/>
    </source>
</evidence>
<dbReference type="PROSITE" id="PS00137">
    <property type="entry name" value="SUBTILASE_HIS"/>
    <property type="match status" value="1"/>
</dbReference>
<dbReference type="InterPro" id="IPR034058">
    <property type="entry name" value="TagA/B/C/D_pept_dom"/>
</dbReference>
<evidence type="ECO:0000313" key="9">
    <source>
        <dbReference type="Proteomes" id="UP000189670"/>
    </source>
</evidence>
<proteinExistence type="inferred from homology"/>
<dbReference type="Pfam" id="PF00082">
    <property type="entry name" value="Peptidase_S8"/>
    <property type="match status" value="1"/>
</dbReference>
<dbReference type="GO" id="GO:0006508">
    <property type="term" value="P:proteolysis"/>
    <property type="evidence" value="ECO:0007669"/>
    <property type="project" value="UniProtKB-KW"/>
</dbReference>
<dbReference type="EMBL" id="ATBP01000895">
    <property type="protein sequence ID" value="ETR68600.1"/>
    <property type="molecule type" value="Genomic_DNA"/>
</dbReference>
<dbReference type="GO" id="GO:0004252">
    <property type="term" value="F:serine-type endopeptidase activity"/>
    <property type="evidence" value="ECO:0007669"/>
    <property type="project" value="UniProtKB-UniRule"/>
</dbReference>
<accession>A0A1V1P195</accession>
<name>A0A1V1P195_9BACT</name>
<evidence type="ECO:0000256" key="2">
    <source>
        <dbReference type="ARBA" id="ARBA00022801"/>
    </source>
</evidence>